<keyword evidence="1" id="KW-0812">Transmembrane</keyword>
<evidence type="ECO:0000256" key="1">
    <source>
        <dbReference type="SAM" id="Phobius"/>
    </source>
</evidence>
<feature type="transmembrane region" description="Helical" evidence="1">
    <location>
        <begin position="7"/>
        <end position="31"/>
    </location>
</feature>
<feature type="transmembrane region" description="Helical" evidence="1">
    <location>
        <begin position="37"/>
        <end position="61"/>
    </location>
</feature>
<comment type="caution">
    <text evidence="2">The sequence shown here is derived from an EMBL/GenBank/DDBJ whole genome shotgun (WGS) entry which is preliminary data.</text>
</comment>
<dbReference type="EMBL" id="DSPX01000024">
    <property type="protein sequence ID" value="HGF99603.1"/>
    <property type="molecule type" value="Genomic_DNA"/>
</dbReference>
<evidence type="ECO:0000313" key="2">
    <source>
        <dbReference type="EMBL" id="HGF99603.1"/>
    </source>
</evidence>
<gene>
    <name evidence="2" type="ORF">ENR15_02770</name>
</gene>
<keyword evidence="1" id="KW-0472">Membrane</keyword>
<dbReference type="AlphaFoldDB" id="A0A7C3ZJY4"/>
<name>A0A7C3ZJY4_9CYAN</name>
<reference evidence="2" key="1">
    <citation type="journal article" date="2020" name="mSystems">
        <title>Genome- and Community-Level Interaction Insights into Carbon Utilization and Element Cycling Functions of Hydrothermarchaeota in Hydrothermal Sediment.</title>
        <authorList>
            <person name="Zhou Z."/>
            <person name="Liu Y."/>
            <person name="Xu W."/>
            <person name="Pan J."/>
            <person name="Luo Z.H."/>
            <person name="Li M."/>
        </authorList>
    </citation>
    <scope>NUCLEOTIDE SEQUENCE [LARGE SCALE GENOMIC DNA]</scope>
    <source>
        <strain evidence="2">SpSt-374</strain>
    </source>
</reference>
<dbReference type="Pfam" id="PF10726">
    <property type="entry name" value="DUF2518"/>
    <property type="match status" value="1"/>
</dbReference>
<proteinExistence type="predicted"/>
<organism evidence="2">
    <name type="scientific">Planktothricoides sp. SpSt-374</name>
    <dbReference type="NCBI Taxonomy" id="2282167"/>
    <lineage>
        <taxon>Bacteria</taxon>
        <taxon>Bacillati</taxon>
        <taxon>Cyanobacteriota</taxon>
        <taxon>Cyanophyceae</taxon>
        <taxon>Oscillatoriophycideae</taxon>
        <taxon>Oscillatoriales</taxon>
        <taxon>Oscillatoriaceae</taxon>
        <taxon>Planktothricoides</taxon>
    </lineage>
</organism>
<keyword evidence="1" id="KW-1133">Transmembrane helix</keyword>
<sequence length="172" mass="18904">MLTNADFLFAAKWMGIATVACFLFTAIAFFFKWGFRFRFVGITSFMGVLTVGLFGLGVSLYTRTAVPGAIRFSLVYDNGGTQTAIAVPATITESQLEATLRQAAYDLFSPGRLGRGENQLTIRARTIIHPQPNVSQPLYLGQVKRSLGSREDDNMQIEIYPDKLAQLPAVQG</sequence>
<dbReference type="InterPro" id="IPR019664">
    <property type="entry name" value="Uncharacterised_Ycf51"/>
</dbReference>
<protein>
    <recommendedName>
        <fullName evidence="3">DUF2518 family protein</fullName>
    </recommendedName>
</protein>
<accession>A0A7C3ZJY4</accession>
<evidence type="ECO:0008006" key="3">
    <source>
        <dbReference type="Google" id="ProtNLM"/>
    </source>
</evidence>